<name>A0A1J0W087_9NOCA</name>
<dbReference type="Proteomes" id="UP000183810">
    <property type="component" value="Chromosome"/>
</dbReference>
<evidence type="ECO:0000313" key="2">
    <source>
        <dbReference type="EMBL" id="APE37690.1"/>
    </source>
</evidence>
<dbReference type="RefSeq" id="WP_071930857.1">
    <property type="nucleotide sequence ID" value="NZ_CP018082.1"/>
</dbReference>
<evidence type="ECO:0000313" key="3">
    <source>
        <dbReference type="Proteomes" id="UP000183810"/>
    </source>
</evidence>
<dbReference type="KEGG" id="nsl:BOX37_31345"/>
<feature type="compositionally biased region" description="Acidic residues" evidence="1">
    <location>
        <begin position="62"/>
        <end position="74"/>
    </location>
</feature>
<proteinExistence type="predicted"/>
<accession>A0A1J0W087</accession>
<evidence type="ECO:0000256" key="1">
    <source>
        <dbReference type="SAM" id="MobiDB-lite"/>
    </source>
</evidence>
<sequence length="104" mass="10159">MRNIKGNDFMKKIRTLGLGIALAAGMVLLGTGVSAAEETSTGSAEGLAAVLESLSSGSAGEDATDPDAISEEEASTGSAEGIAALLKALTTGSAGDDDTTDPDA</sequence>
<gene>
    <name evidence="2" type="ORF">BOX37_31345</name>
</gene>
<keyword evidence="3" id="KW-1185">Reference proteome</keyword>
<dbReference type="AlphaFoldDB" id="A0A1J0W087"/>
<protein>
    <submittedName>
        <fullName evidence="2">Uncharacterized protein</fullName>
    </submittedName>
</protein>
<dbReference type="EMBL" id="CP018082">
    <property type="protein sequence ID" value="APE37690.1"/>
    <property type="molecule type" value="Genomic_DNA"/>
</dbReference>
<organism evidence="2 3">
    <name type="scientific">Nocardia mangyaensis</name>
    <dbReference type="NCBI Taxonomy" id="2213200"/>
    <lineage>
        <taxon>Bacteria</taxon>
        <taxon>Bacillati</taxon>
        <taxon>Actinomycetota</taxon>
        <taxon>Actinomycetes</taxon>
        <taxon>Mycobacteriales</taxon>
        <taxon>Nocardiaceae</taxon>
        <taxon>Nocardia</taxon>
    </lineage>
</organism>
<feature type="region of interest" description="Disordered" evidence="1">
    <location>
        <begin position="55"/>
        <end position="81"/>
    </location>
</feature>
<reference evidence="2" key="1">
    <citation type="submission" date="2016-11" db="EMBL/GenBank/DDBJ databases">
        <authorList>
            <person name="Jaros S."/>
            <person name="Januszkiewicz K."/>
            <person name="Wedrychowicz H."/>
        </authorList>
    </citation>
    <scope>NUCLEOTIDE SEQUENCE [LARGE SCALE GENOMIC DNA]</scope>
    <source>
        <strain evidence="2">Y48</strain>
    </source>
</reference>